<dbReference type="GO" id="GO:0008270">
    <property type="term" value="F:zinc ion binding"/>
    <property type="evidence" value="ECO:0007669"/>
    <property type="project" value="UniProtKB-KW"/>
</dbReference>
<dbReference type="InterPro" id="IPR013083">
    <property type="entry name" value="Znf_RING/FYVE/PHD"/>
</dbReference>
<comment type="caution">
    <text evidence="6">The sequence shown here is derived from an EMBL/GenBank/DDBJ whole genome shotgun (WGS) entry which is preliminary data.</text>
</comment>
<proteinExistence type="predicted"/>
<accession>A0A813MS29</accession>
<dbReference type="Gene3D" id="3.30.40.10">
    <property type="entry name" value="Zinc/RING finger domain, C3HC4 (zinc finger)"/>
    <property type="match status" value="1"/>
</dbReference>
<evidence type="ECO:0000256" key="4">
    <source>
        <dbReference type="PROSITE-ProRule" id="PRU00175"/>
    </source>
</evidence>
<evidence type="ECO:0000313" key="6">
    <source>
        <dbReference type="EMBL" id="CAF0724654.1"/>
    </source>
</evidence>
<evidence type="ECO:0000256" key="1">
    <source>
        <dbReference type="ARBA" id="ARBA00022723"/>
    </source>
</evidence>
<dbReference type="Proteomes" id="UP000663844">
    <property type="component" value="Unassembled WGS sequence"/>
</dbReference>
<dbReference type="PROSITE" id="PS50089">
    <property type="entry name" value="ZF_RING_2"/>
    <property type="match status" value="1"/>
</dbReference>
<dbReference type="Proteomes" id="UP000663845">
    <property type="component" value="Unassembled WGS sequence"/>
</dbReference>
<gene>
    <name evidence="6" type="ORF">JYZ213_LOCUS651</name>
    <name evidence="7" type="ORF">OXD698_LOCUS5999</name>
</gene>
<dbReference type="SMART" id="SM00184">
    <property type="entry name" value="RING"/>
    <property type="match status" value="1"/>
</dbReference>
<protein>
    <recommendedName>
        <fullName evidence="5">RING-type domain-containing protein</fullName>
    </recommendedName>
</protein>
<evidence type="ECO:0000313" key="7">
    <source>
        <dbReference type="EMBL" id="CAF3592756.1"/>
    </source>
</evidence>
<keyword evidence="1" id="KW-0479">Metal-binding</keyword>
<dbReference type="InterPro" id="IPR001841">
    <property type="entry name" value="Znf_RING"/>
</dbReference>
<reference evidence="6" key="1">
    <citation type="submission" date="2021-02" db="EMBL/GenBank/DDBJ databases">
        <authorList>
            <person name="Nowell W R."/>
        </authorList>
    </citation>
    <scope>NUCLEOTIDE SEQUENCE</scope>
</reference>
<dbReference type="EMBL" id="CAJNOG010000003">
    <property type="protein sequence ID" value="CAF0724654.1"/>
    <property type="molecule type" value="Genomic_DNA"/>
</dbReference>
<evidence type="ECO:0000256" key="3">
    <source>
        <dbReference type="ARBA" id="ARBA00022833"/>
    </source>
</evidence>
<keyword evidence="3" id="KW-0862">Zinc</keyword>
<evidence type="ECO:0000259" key="5">
    <source>
        <dbReference type="PROSITE" id="PS50089"/>
    </source>
</evidence>
<dbReference type="SUPFAM" id="SSF57850">
    <property type="entry name" value="RING/U-box"/>
    <property type="match status" value="1"/>
</dbReference>
<organism evidence="6 8">
    <name type="scientific">Adineta steineri</name>
    <dbReference type="NCBI Taxonomy" id="433720"/>
    <lineage>
        <taxon>Eukaryota</taxon>
        <taxon>Metazoa</taxon>
        <taxon>Spiralia</taxon>
        <taxon>Gnathifera</taxon>
        <taxon>Rotifera</taxon>
        <taxon>Eurotatoria</taxon>
        <taxon>Bdelloidea</taxon>
        <taxon>Adinetida</taxon>
        <taxon>Adinetidae</taxon>
        <taxon>Adineta</taxon>
    </lineage>
</organism>
<dbReference type="InterPro" id="IPR027370">
    <property type="entry name" value="Znf-RING_euk"/>
</dbReference>
<keyword evidence="2 4" id="KW-0863">Zinc-finger</keyword>
<dbReference type="Pfam" id="PF13445">
    <property type="entry name" value="zf-RING_UBOX"/>
    <property type="match status" value="1"/>
</dbReference>
<evidence type="ECO:0000256" key="2">
    <source>
        <dbReference type="ARBA" id="ARBA00022771"/>
    </source>
</evidence>
<evidence type="ECO:0000313" key="8">
    <source>
        <dbReference type="Proteomes" id="UP000663845"/>
    </source>
</evidence>
<sequence length="238" mass="27986">MSGSEEATDLDCPICLSRFNDPIILNCGHTMDRLCIQKFINRNRTLNPTEPTRCPVCSWEFNPEKPLISNKSLSKFIESKPIYEWFLIDISCAKEGINVLKFLKLVFIKRNITETDHITFETNDRQIEYNCNINFDEQLQMKPFLNLNQALEKISIYSQQVNGIKKICILSDGFTKHTNITKIDSNMFNQLFLIHVGDKYIERTRQLVNETNFQFGHFNEKKLEIYVQHFLTNFTERL</sequence>
<name>A0A813MS29_9BILA</name>
<dbReference type="AlphaFoldDB" id="A0A813MS29"/>
<feature type="domain" description="RING-type" evidence="5">
    <location>
        <begin position="12"/>
        <end position="58"/>
    </location>
</feature>
<dbReference type="EMBL" id="CAJOAZ010000253">
    <property type="protein sequence ID" value="CAF3592756.1"/>
    <property type="molecule type" value="Genomic_DNA"/>
</dbReference>